<dbReference type="KEGG" id="brs:S23_37480"/>
<sequence>MQTRLRELGYYEAGCVDGQLMPKARTEAENLAFRHEHDLPLSPGIDNDLLATLARAEPRPVSEVRANATTQDLREQGVQTIAITDQVKGWAGKIVGSSSGLAGAGALALITEKATAVSGAKEAIGGLGIPPRAIVRLLVELRPK</sequence>
<keyword evidence="2" id="KW-1185">Reference proteome</keyword>
<dbReference type="Proteomes" id="UP000007886">
    <property type="component" value="Chromosome"/>
</dbReference>
<dbReference type="RefSeq" id="WP_015686233.1">
    <property type="nucleotide sequence ID" value="NC_017082.1"/>
</dbReference>
<organism evidence="1 2">
    <name type="scientific">Bradyrhizobium cosmicum</name>
    <dbReference type="NCBI Taxonomy" id="1404864"/>
    <lineage>
        <taxon>Bacteria</taxon>
        <taxon>Pseudomonadati</taxon>
        <taxon>Pseudomonadota</taxon>
        <taxon>Alphaproteobacteria</taxon>
        <taxon>Hyphomicrobiales</taxon>
        <taxon>Nitrobacteraceae</taxon>
        <taxon>Bradyrhizobium</taxon>
    </lineage>
</organism>
<name>A0AAI8QCZ8_9BRAD</name>
<protein>
    <submittedName>
        <fullName evidence="1">Uncharacterized protein</fullName>
    </submittedName>
</protein>
<dbReference type="EMBL" id="AP012279">
    <property type="protein sequence ID" value="BAL76945.1"/>
    <property type="molecule type" value="Genomic_DNA"/>
</dbReference>
<proteinExistence type="predicted"/>
<gene>
    <name evidence="1" type="ORF">S23_37480</name>
</gene>
<dbReference type="AlphaFoldDB" id="A0AAI8QCZ8"/>
<reference evidence="1 2" key="1">
    <citation type="journal article" date="2012" name="Microbes Environ.">
        <title>Complete genome sequence of Bradyrhizobium sp. S23321: insights into symbiosis evolution in soil oligotrophs.</title>
        <authorList>
            <person name="Okubo T."/>
            <person name="Tsukui T."/>
            <person name="Maita H."/>
            <person name="Okamoto S."/>
            <person name="Oshima K."/>
            <person name="Fujisawa T."/>
            <person name="Saito A."/>
            <person name="Futamata H."/>
            <person name="Hattori R."/>
            <person name="Shimomura Y."/>
            <person name="Haruta S."/>
            <person name="Morimoto S."/>
            <person name="Wang Y."/>
            <person name="Sakai Y."/>
            <person name="Hattori M."/>
            <person name="Aizawa S."/>
            <person name="Nagashima K.V.P."/>
            <person name="Masuda S."/>
            <person name="Hattori T."/>
            <person name="Yamashita A."/>
            <person name="Bao Z."/>
            <person name="Hayatsu M."/>
            <person name="Kajiya-Kanegae H."/>
            <person name="Yoshinaga I."/>
            <person name="Sakamoto K."/>
            <person name="Toyota K."/>
            <person name="Nakao M."/>
            <person name="Kohara M."/>
            <person name="Anda M."/>
            <person name="Niwa R."/>
            <person name="Jung-Hwan P."/>
            <person name="Sameshima-Saito R."/>
            <person name="Tokuda S."/>
            <person name="Yamamoto S."/>
            <person name="Yamamoto S."/>
            <person name="Yokoyama T."/>
            <person name="Akutsu T."/>
            <person name="Nakamura Y."/>
            <person name="Nakahira-Yanaka Y."/>
            <person name="Takada Hoshino Y."/>
            <person name="Hirakawa H."/>
            <person name="Mitsui H."/>
            <person name="Terasawa K."/>
            <person name="Itakura M."/>
            <person name="Sato S."/>
            <person name="Ikeda-Ohtsubo W."/>
            <person name="Sakakura N."/>
            <person name="Kaminuma E."/>
            <person name="Minamisawa K."/>
        </authorList>
    </citation>
    <scope>NUCLEOTIDE SEQUENCE [LARGE SCALE GENOMIC DNA]</scope>
    <source>
        <strain evidence="1 2">S23321</strain>
    </source>
</reference>
<evidence type="ECO:0000313" key="1">
    <source>
        <dbReference type="EMBL" id="BAL76945.1"/>
    </source>
</evidence>
<evidence type="ECO:0000313" key="2">
    <source>
        <dbReference type="Proteomes" id="UP000007886"/>
    </source>
</evidence>
<accession>A0AAI8QCZ8</accession>